<organism evidence="10 11">
    <name type="scientific">Absidia repens</name>
    <dbReference type="NCBI Taxonomy" id="90262"/>
    <lineage>
        <taxon>Eukaryota</taxon>
        <taxon>Fungi</taxon>
        <taxon>Fungi incertae sedis</taxon>
        <taxon>Mucoromycota</taxon>
        <taxon>Mucoromycotina</taxon>
        <taxon>Mucoromycetes</taxon>
        <taxon>Mucorales</taxon>
        <taxon>Cunninghamellaceae</taxon>
        <taxon>Absidia</taxon>
    </lineage>
</organism>
<evidence type="ECO:0000256" key="3">
    <source>
        <dbReference type="ARBA" id="ARBA00023242"/>
    </source>
</evidence>
<feature type="compositionally biased region" description="Basic and acidic residues" evidence="7">
    <location>
        <begin position="549"/>
        <end position="559"/>
    </location>
</feature>
<feature type="compositionally biased region" description="Acidic residues" evidence="7">
    <location>
        <begin position="626"/>
        <end position="649"/>
    </location>
</feature>
<dbReference type="CDD" id="cd17729">
    <property type="entry name" value="BRCT_CTDP1"/>
    <property type="match status" value="1"/>
</dbReference>
<protein>
    <recommendedName>
        <fullName evidence="6">RNA polymerase II subunit A C-terminal domain phosphatase</fullName>
        <ecNumber evidence="6">3.1.3.16</ecNumber>
    </recommendedName>
</protein>
<feature type="region of interest" description="Disordered" evidence="7">
    <location>
        <begin position="514"/>
        <end position="649"/>
    </location>
</feature>
<dbReference type="GO" id="GO:0005634">
    <property type="term" value="C:nucleus"/>
    <property type="evidence" value="ECO:0007669"/>
    <property type="project" value="UniProtKB-SubCell"/>
</dbReference>
<evidence type="ECO:0000259" key="9">
    <source>
        <dbReference type="PROSITE" id="PS50969"/>
    </source>
</evidence>
<dbReference type="PROSITE" id="PS50172">
    <property type="entry name" value="BRCT"/>
    <property type="match status" value="1"/>
</dbReference>
<dbReference type="NCBIfam" id="TIGR02250">
    <property type="entry name" value="FCP1_euk"/>
    <property type="match status" value="1"/>
</dbReference>
<evidence type="ECO:0000313" key="10">
    <source>
        <dbReference type="EMBL" id="ORZ17687.1"/>
    </source>
</evidence>
<keyword evidence="11" id="KW-1185">Reference proteome</keyword>
<dbReference type="InterPro" id="IPR001357">
    <property type="entry name" value="BRCT_dom"/>
</dbReference>
<comment type="subcellular location">
    <subcellularLocation>
        <location evidence="1 6">Nucleus</location>
    </subcellularLocation>
</comment>
<dbReference type="OrthoDB" id="10249888at2759"/>
<sequence length="649" mass="73538">MDDFNPDTCTHEVQFNNLCAFCGKNLEHTEHQSAQVDITHNRPGLTVSRREAERIEQEDATRLLKERKLILVVDLDQTIVHATWDPTVGEWMADENNANHEATKDIRQFKLPESTMIYYLKLRPGAAEFLKKLSELYELHVYTMGTRQYADAVVQEIDPDHSIFQDRIMSRDENDRKSKSENRSSTKKSLDRLFSSDKSMVAIIDDRMDVWDYSPHLVHIKPYVFFKGTGDINSPFANKKQSLDQQFNANENQKKSTDESKATEESNENDLAEVLESQKREQDALAKQQQQERPLAQKQRELGASHQAVLVDDDRVLYEKLDMFTRIHSKFYSSYDAKLQQLGDSADTTNPFTTMPSIVDCINPFRKHILSDIHILFSGMIKLDADPKSSHWWKTSESYGATCHVNLSSKITHLIAAKAGTSKMIEANKQFPDVHVVNPNWLIDSIYHEGAQDESLYRLTSGGPSASMDSLNGNDDVANPESTPLDLEDGAFDNHELDLQHVDWNDADDEVNEFLSDSDENDDDASVPGDNDNNVDGDDTTSNQQKSNELSRKRTREGDSQELEDDKEYISDKDERAIKKTKLHLNNDTNTTVTVSEHSDQEGYSTGEDSKHENGSNGHRTNSGDSESDFDNGSSELDDLADLLDEGLD</sequence>
<feature type="region of interest" description="Disordered" evidence="7">
    <location>
        <begin position="248"/>
        <end position="302"/>
    </location>
</feature>
<reference evidence="10 11" key="1">
    <citation type="submission" date="2016-07" db="EMBL/GenBank/DDBJ databases">
        <title>Pervasive Adenine N6-methylation of Active Genes in Fungi.</title>
        <authorList>
            <consortium name="DOE Joint Genome Institute"/>
            <person name="Mondo S.J."/>
            <person name="Dannebaum R.O."/>
            <person name="Kuo R.C."/>
            <person name="Labutti K."/>
            <person name="Haridas S."/>
            <person name="Kuo A."/>
            <person name="Salamov A."/>
            <person name="Ahrendt S.R."/>
            <person name="Lipzen A."/>
            <person name="Sullivan W."/>
            <person name="Andreopoulos W.B."/>
            <person name="Clum A."/>
            <person name="Lindquist E."/>
            <person name="Daum C."/>
            <person name="Ramamoorthy G.K."/>
            <person name="Gryganskyi A."/>
            <person name="Culley D."/>
            <person name="Magnuson J.K."/>
            <person name="James T.Y."/>
            <person name="O'Malley M.A."/>
            <person name="Stajich J.E."/>
            <person name="Spatafora J.W."/>
            <person name="Visel A."/>
            <person name="Grigoriev I.V."/>
        </authorList>
    </citation>
    <scope>NUCLEOTIDE SEQUENCE [LARGE SCALE GENOMIC DNA]</scope>
    <source>
        <strain evidence="10 11">NRRL 1336</strain>
    </source>
</reference>
<dbReference type="InterPro" id="IPR039189">
    <property type="entry name" value="Fcp1"/>
</dbReference>
<feature type="region of interest" description="Disordered" evidence="7">
    <location>
        <begin position="166"/>
        <end position="191"/>
    </location>
</feature>
<gene>
    <name evidence="10" type="ORF">BCR42DRAFT_412303</name>
</gene>
<dbReference type="InterPro" id="IPR023214">
    <property type="entry name" value="HAD_sf"/>
</dbReference>
<dbReference type="InterPro" id="IPR011947">
    <property type="entry name" value="FCP1_euk"/>
</dbReference>
<dbReference type="PANTHER" id="PTHR23081:SF36">
    <property type="entry name" value="RNA POLYMERASE II SUBUNIT A C-TERMINAL DOMAIN PHOSPHATASE"/>
    <property type="match status" value="1"/>
</dbReference>
<dbReference type="Gene3D" id="3.40.50.1000">
    <property type="entry name" value="HAD superfamily/HAD-like"/>
    <property type="match status" value="1"/>
</dbReference>
<dbReference type="EC" id="3.1.3.16" evidence="6"/>
<evidence type="ECO:0000259" key="8">
    <source>
        <dbReference type="PROSITE" id="PS50172"/>
    </source>
</evidence>
<comment type="caution">
    <text evidence="10">The sequence shown here is derived from an EMBL/GenBank/DDBJ whole genome shotgun (WGS) entry which is preliminary data.</text>
</comment>
<feature type="compositionally biased region" description="Polar residues" evidence="7">
    <location>
        <begin position="615"/>
        <end position="625"/>
    </location>
</feature>
<dbReference type="STRING" id="90262.A0A1X2IJJ2"/>
<feature type="compositionally biased region" description="Acidic residues" evidence="7">
    <location>
        <begin position="514"/>
        <end position="525"/>
    </location>
</feature>
<dbReference type="InterPro" id="IPR004274">
    <property type="entry name" value="FCP1_dom"/>
</dbReference>
<dbReference type="SUPFAM" id="SSF56784">
    <property type="entry name" value="HAD-like"/>
    <property type="match status" value="1"/>
</dbReference>
<feature type="compositionally biased region" description="Polar residues" evidence="7">
    <location>
        <begin position="584"/>
        <end position="596"/>
    </location>
</feature>
<dbReference type="SMART" id="SM00577">
    <property type="entry name" value="CPDc"/>
    <property type="match status" value="1"/>
</dbReference>
<evidence type="ECO:0000313" key="11">
    <source>
        <dbReference type="Proteomes" id="UP000193560"/>
    </source>
</evidence>
<evidence type="ECO:0000256" key="4">
    <source>
        <dbReference type="ARBA" id="ARBA00047761"/>
    </source>
</evidence>
<feature type="compositionally biased region" description="Basic and acidic residues" evidence="7">
    <location>
        <begin position="252"/>
        <end position="264"/>
    </location>
</feature>
<feature type="region of interest" description="Disordered" evidence="7">
    <location>
        <begin position="458"/>
        <end position="489"/>
    </location>
</feature>
<proteinExistence type="predicted"/>
<dbReference type="Proteomes" id="UP000193560">
    <property type="component" value="Unassembled WGS sequence"/>
</dbReference>
<comment type="catalytic activity">
    <reaction evidence="4 6">
        <text>O-phospho-L-seryl-[protein] + H2O = L-seryl-[protein] + phosphate</text>
        <dbReference type="Rhea" id="RHEA:20629"/>
        <dbReference type="Rhea" id="RHEA-COMP:9863"/>
        <dbReference type="Rhea" id="RHEA-COMP:11604"/>
        <dbReference type="ChEBI" id="CHEBI:15377"/>
        <dbReference type="ChEBI" id="CHEBI:29999"/>
        <dbReference type="ChEBI" id="CHEBI:43474"/>
        <dbReference type="ChEBI" id="CHEBI:83421"/>
        <dbReference type="EC" id="3.1.3.16"/>
    </reaction>
</comment>
<dbReference type="Pfam" id="PF00533">
    <property type="entry name" value="BRCT"/>
    <property type="match status" value="1"/>
</dbReference>
<dbReference type="AlphaFoldDB" id="A0A1X2IJJ2"/>
<dbReference type="GO" id="GO:0008420">
    <property type="term" value="F:RNA polymerase II CTD heptapeptide repeat phosphatase activity"/>
    <property type="evidence" value="ECO:0007669"/>
    <property type="project" value="UniProtKB-UniRule"/>
</dbReference>
<accession>A0A1X2IJJ2</accession>
<evidence type="ECO:0000256" key="6">
    <source>
        <dbReference type="RuleBase" id="RU366066"/>
    </source>
</evidence>
<feature type="compositionally biased region" description="Polar residues" evidence="7">
    <location>
        <begin position="462"/>
        <end position="473"/>
    </location>
</feature>
<dbReference type="PROSITE" id="PS50969">
    <property type="entry name" value="FCP1"/>
    <property type="match status" value="1"/>
</dbReference>
<dbReference type="InterPro" id="IPR036420">
    <property type="entry name" value="BRCT_dom_sf"/>
</dbReference>
<evidence type="ECO:0000256" key="1">
    <source>
        <dbReference type="ARBA" id="ARBA00004123"/>
    </source>
</evidence>
<feature type="domain" description="BRCT" evidence="8">
    <location>
        <begin position="365"/>
        <end position="459"/>
    </location>
</feature>
<name>A0A1X2IJJ2_9FUNG</name>
<comment type="catalytic activity">
    <reaction evidence="5 6">
        <text>O-phospho-L-threonyl-[protein] + H2O = L-threonyl-[protein] + phosphate</text>
        <dbReference type="Rhea" id="RHEA:47004"/>
        <dbReference type="Rhea" id="RHEA-COMP:11060"/>
        <dbReference type="Rhea" id="RHEA-COMP:11605"/>
        <dbReference type="ChEBI" id="CHEBI:15377"/>
        <dbReference type="ChEBI" id="CHEBI:30013"/>
        <dbReference type="ChEBI" id="CHEBI:43474"/>
        <dbReference type="ChEBI" id="CHEBI:61977"/>
        <dbReference type="EC" id="3.1.3.16"/>
    </reaction>
</comment>
<dbReference type="InterPro" id="IPR036412">
    <property type="entry name" value="HAD-like_sf"/>
</dbReference>
<dbReference type="Gene3D" id="1.10.287.10">
    <property type="entry name" value="S15/NS1, RNA-binding"/>
    <property type="match status" value="1"/>
</dbReference>
<keyword evidence="2 6" id="KW-0378">Hydrolase</keyword>
<dbReference type="PANTHER" id="PTHR23081">
    <property type="entry name" value="RNA POLYMERASE II CTD PHOSPHATASE"/>
    <property type="match status" value="1"/>
</dbReference>
<dbReference type="Pfam" id="PF03031">
    <property type="entry name" value="NIF"/>
    <property type="match status" value="1"/>
</dbReference>
<evidence type="ECO:0000256" key="5">
    <source>
        <dbReference type="ARBA" id="ARBA00048336"/>
    </source>
</evidence>
<dbReference type="SMART" id="SM00292">
    <property type="entry name" value="BRCT"/>
    <property type="match status" value="1"/>
</dbReference>
<comment type="function">
    <text evidence="6">This promotes the activity of RNA polymerase II.</text>
</comment>
<dbReference type="CDD" id="cd07521">
    <property type="entry name" value="HAD_FCP1-like"/>
    <property type="match status" value="1"/>
</dbReference>
<feature type="compositionally biased region" description="Basic and acidic residues" evidence="7">
    <location>
        <begin position="568"/>
        <end position="578"/>
    </location>
</feature>
<feature type="domain" description="FCP1 homology" evidence="9">
    <location>
        <begin position="64"/>
        <end position="246"/>
    </location>
</feature>
<evidence type="ECO:0000256" key="2">
    <source>
        <dbReference type="ARBA" id="ARBA00022801"/>
    </source>
</evidence>
<evidence type="ECO:0000256" key="7">
    <source>
        <dbReference type="SAM" id="MobiDB-lite"/>
    </source>
</evidence>
<dbReference type="SUPFAM" id="SSF52113">
    <property type="entry name" value="BRCT domain"/>
    <property type="match status" value="1"/>
</dbReference>
<keyword evidence="3 6" id="KW-0539">Nucleus</keyword>
<dbReference type="Gene3D" id="3.40.50.10190">
    <property type="entry name" value="BRCT domain"/>
    <property type="match status" value="1"/>
</dbReference>
<dbReference type="EMBL" id="MCGE01000009">
    <property type="protein sequence ID" value="ORZ17687.1"/>
    <property type="molecule type" value="Genomic_DNA"/>
</dbReference>